<evidence type="ECO:0000256" key="2">
    <source>
        <dbReference type="ARBA" id="ARBA00022475"/>
    </source>
</evidence>
<evidence type="ECO:0000256" key="7">
    <source>
        <dbReference type="ARBA" id="ARBA00023136"/>
    </source>
</evidence>
<evidence type="ECO:0000256" key="5">
    <source>
        <dbReference type="ARBA" id="ARBA00022692"/>
    </source>
</evidence>
<feature type="transmembrane region" description="Helical" evidence="8">
    <location>
        <begin position="176"/>
        <end position="201"/>
    </location>
</feature>
<keyword evidence="4 10" id="KW-0808">Transferase</keyword>
<keyword evidence="2" id="KW-1003">Cell membrane</keyword>
<proteinExistence type="predicted"/>
<dbReference type="RefSeq" id="WP_340521230.1">
    <property type="nucleotide sequence ID" value="NZ_JBBLXS010000538.1"/>
</dbReference>
<feature type="transmembrane region" description="Helical" evidence="8">
    <location>
        <begin position="421"/>
        <end position="441"/>
    </location>
</feature>
<keyword evidence="7 8" id="KW-0472">Membrane</keyword>
<comment type="caution">
    <text evidence="10">The sequence shown here is derived from an EMBL/GenBank/DDBJ whole genome shotgun (WGS) entry which is preliminary data.</text>
</comment>
<name>A0ABU8YV24_9CYAN</name>
<keyword evidence="3 10" id="KW-0328">Glycosyltransferase</keyword>
<feature type="domain" description="Glycosyltransferase RgtA/B/C/D-like" evidence="9">
    <location>
        <begin position="86"/>
        <end position="225"/>
    </location>
</feature>
<feature type="transmembrane region" description="Helical" evidence="8">
    <location>
        <begin position="393"/>
        <end position="415"/>
    </location>
</feature>
<keyword evidence="11" id="KW-1185">Reference proteome</keyword>
<feature type="transmembrane region" description="Helical" evidence="8">
    <location>
        <begin position="12"/>
        <end position="34"/>
    </location>
</feature>
<keyword evidence="6 8" id="KW-1133">Transmembrane helix</keyword>
<dbReference type="GO" id="GO:0016757">
    <property type="term" value="F:glycosyltransferase activity"/>
    <property type="evidence" value="ECO:0007669"/>
    <property type="project" value="UniProtKB-KW"/>
</dbReference>
<protein>
    <submittedName>
        <fullName evidence="10">Glycosyltransferase family 39 protein</fullName>
        <ecNumber evidence="10">2.4.-.-</ecNumber>
    </submittedName>
</protein>
<evidence type="ECO:0000256" key="4">
    <source>
        <dbReference type="ARBA" id="ARBA00022679"/>
    </source>
</evidence>
<evidence type="ECO:0000256" key="6">
    <source>
        <dbReference type="ARBA" id="ARBA00022989"/>
    </source>
</evidence>
<dbReference type="InterPro" id="IPR050297">
    <property type="entry name" value="LipidA_mod_glycosyltrf_83"/>
</dbReference>
<dbReference type="EC" id="2.4.-.-" evidence="10"/>
<evidence type="ECO:0000259" key="9">
    <source>
        <dbReference type="Pfam" id="PF13231"/>
    </source>
</evidence>
<gene>
    <name evidence="10" type="ORF">WMG39_25590</name>
</gene>
<dbReference type="Pfam" id="PF13231">
    <property type="entry name" value="PMT_2"/>
    <property type="match status" value="1"/>
</dbReference>
<dbReference type="EMBL" id="JBBLXS010000538">
    <property type="protein sequence ID" value="MEK0188188.1"/>
    <property type="molecule type" value="Genomic_DNA"/>
</dbReference>
<dbReference type="InterPro" id="IPR038731">
    <property type="entry name" value="RgtA/B/C-like"/>
</dbReference>
<organism evidence="10 11">
    <name type="scientific">Microcoleus anatoxicus PTRS2</name>
    <dbReference type="NCBI Taxonomy" id="2705321"/>
    <lineage>
        <taxon>Bacteria</taxon>
        <taxon>Bacillati</taxon>
        <taxon>Cyanobacteriota</taxon>
        <taxon>Cyanophyceae</taxon>
        <taxon>Oscillatoriophycideae</taxon>
        <taxon>Oscillatoriales</taxon>
        <taxon>Microcoleaceae</taxon>
        <taxon>Microcoleus</taxon>
        <taxon>Microcoleus anatoxicus</taxon>
    </lineage>
</organism>
<evidence type="ECO:0000256" key="3">
    <source>
        <dbReference type="ARBA" id="ARBA00022676"/>
    </source>
</evidence>
<comment type="subcellular location">
    <subcellularLocation>
        <location evidence="1">Cell membrane</location>
        <topology evidence="1">Multi-pass membrane protein</topology>
    </subcellularLocation>
</comment>
<evidence type="ECO:0000313" key="10">
    <source>
        <dbReference type="EMBL" id="MEK0188188.1"/>
    </source>
</evidence>
<evidence type="ECO:0000256" key="8">
    <source>
        <dbReference type="SAM" id="Phobius"/>
    </source>
</evidence>
<dbReference type="Proteomes" id="UP001384579">
    <property type="component" value="Unassembled WGS sequence"/>
</dbReference>
<feature type="transmembrane region" description="Helical" evidence="8">
    <location>
        <begin position="361"/>
        <end position="381"/>
    </location>
</feature>
<feature type="transmembrane region" description="Helical" evidence="8">
    <location>
        <begin position="122"/>
        <end position="142"/>
    </location>
</feature>
<evidence type="ECO:0000256" key="1">
    <source>
        <dbReference type="ARBA" id="ARBA00004651"/>
    </source>
</evidence>
<reference evidence="10 11" key="1">
    <citation type="journal article" date="2020" name="Harmful Algae">
        <title>Molecular and morphological characterization of a novel dihydroanatoxin-a producing Microcoleus species (cyanobacteria) from the Russian River, California, USA.</title>
        <authorList>
            <person name="Conklin K.Y."/>
            <person name="Stancheva R."/>
            <person name="Otten T.G."/>
            <person name="Fadness R."/>
            <person name="Boyer G.L."/>
            <person name="Read B."/>
            <person name="Zhang X."/>
            <person name="Sheath R.G."/>
        </authorList>
    </citation>
    <scope>NUCLEOTIDE SEQUENCE [LARGE SCALE GENOMIC DNA]</scope>
    <source>
        <strain evidence="10 11">PTRS2</strain>
    </source>
</reference>
<keyword evidence="5 8" id="KW-0812">Transmembrane</keyword>
<dbReference type="PANTHER" id="PTHR33908">
    <property type="entry name" value="MANNOSYLTRANSFERASE YKCB-RELATED"/>
    <property type="match status" value="1"/>
</dbReference>
<feature type="transmembrane region" description="Helical" evidence="8">
    <location>
        <begin position="93"/>
        <end position="110"/>
    </location>
</feature>
<dbReference type="PANTHER" id="PTHR33908:SF11">
    <property type="entry name" value="MEMBRANE PROTEIN"/>
    <property type="match status" value="1"/>
</dbReference>
<accession>A0ABU8YV24</accession>
<feature type="transmembrane region" description="Helical" evidence="8">
    <location>
        <begin position="213"/>
        <end position="232"/>
    </location>
</feature>
<evidence type="ECO:0000313" key="11">
    <source>
        <dbReference type="Proteomes" id="UP001384579"/>
    </source>
</evidence>
<sequence>MKNTKDSGFSFIIWGVLLVALLMRFLLPVLALSITQDLEMFNRGDTLSFIIPAKKLIEFGQFLNIDNQPELFRTPGYPLLLIPGLLVGHVENVTIFIQIMLDCLTVYLMYKIALLLFERDEIAIVCALLYAIEPLPILRSAFLMSETLHTTLLTLFLKLLLEYFKNKSGKHLALAAMTLAASIYVRPIGYYLPFLIIGILLVWNFKNMQDRKILIIHTCIFLVVAMGSIGIWQTRNYVKAGYSGFAAVSDYNLYCYNGAALIADQKRIEFEDSHEQLGCTKHEKYFMLHPEQRQWSQAQIYRYMGKEGKKMILSQPLTYSIIHLKGMFATLVQTPANRYVPLFVGRFDRSLTPSYQNLDRYSYIIFWTNLSLSLLSGVYLLGAATALLSKRFLNNLSMITLVSVAVYFLTVSGGIVGSHRFRLAIMPIICLLAGYGLWLIVDKIKPKNIHD</sequence>